<evidence type="ECO:0000256" key="5">
    <source>
        <dbReference type="ARBA" id="ARBA00022723"/>
    </source>
</evidence>
<dbReference type="NCBIfam" id="TIGR00052">
    <property type="entry name" value="nudix-type nucleoside diphosphatase, YffH/AdpP family"/>
    <property type="match status" value="1"/>
</dbReference>
<keyword evidence="15" id="KW-1185">Reference proteome</keyword>
<evidence type="ECO:0000256" key="9">
    <source>
        <dbReference type="ARBA" id="ARBA00030162"/>
    </source>
</evidence>
<evidence type="ECO:0000256" key="10">
    <source>
        <dbReference type="ARBA" id="ARBA00030308"/>
    </source>
</evidence>
<evidence type="ECO:0000256" key="11">
    <source>
        <dbReference type="ARBA" id="ARBA00033056"/>
    </source>
</evidence>
<evidence type="ECO:0000313" key="15">
    <source>
        <dbReference type="Proteomes" id="UP001626549"/>
    </source>
</evidence>
<evidence type="ECO:0000256" key="12">
    <source>
        <dbReference type="ARBA" id="ARBA00049546"/>
    </source>
</evidence>
<keyword evidence="5" id="KW-0479">Metal-binding</keyword>
<dbReference type="PANTHER" id="PTHR11839:SF5">
    <property type="entry name" value="ADP-RIBOSE PYROPHOSPHATASE"/>
    <property type="match status" value="1"/>
</dbReference>
<name>A0ABZ0ID49_9GAMM</name>
<dbReference type="InterPro" id="IPR004385">
    <property type="entry name" value="NDP_pyrophosphatase"/>
</dbReference>
<dbReference type="EC" id="3.6.1.13" evidence="3"/>
<dbReference type="Proteomes" id="UP001626549">
    <property type="component" value="Chromosome"/>
</dbReference>
<comment type="similarity">
    <text evidence="2">Belongs to the Nudix hydrolase family. NudF subfamily.</text>
</comment>
<dbReference type="PROSITE" id="PS51462">
    <property type="entry name" value="NUDIX"/>
    <property type="match status" value="1"/>
</dbReference>
<comment type="catalytic activity">
    <reaction evidence="12">
        <text>ADP-D-ribose + H2O = D-ribose 5-phosphate + AMP + 2 H(+)</text>
        <dbReference type="Rhea" id="RHEA:10412"/>
        <dbReference type="ChEBI" id="CHEBI:15377"/>
        <dbReference type="ChEBI" id="CHEBI:15378"/>
        <dbReference type="ChEBI" id="CHEBI:57967"/>
        <dbReference type="ChEBI" id="CHEBI:78346"/>
        <dbReference type="ChEBI" id="CHEBI:456215"/>
        <dbReference type="EC" id="3.6.1.13"/>
    </reaction>
</comment>
<evidence type="ECO:0000256" key="7">
    <source>
        <dbReference type="ARBA" id="ARBA00022842"/>
    </source>
</evidence>
<proteinExistence type="inferred from homology"/>
<dbReference type="CDD" id="cd24155">
    <property type="entry name" value="NUDIX_ADPRase"/>
    <property type="match status" value="1"/>
</dbReference>
<sequence>MSFSLRFGPTDVRTLENSKVFDGYFGVHKLTIQHRSFAGDWSAPVTREVFERGDAVGVLPYDPETDSLILIEQFRAGSLRDSHSPWMLELIAGIVEPGESDETVARREAQEEAGCEFGELVPIASYYPSAGACSEHVRLFCGRVLNAAVGEIRGVAEEGEDILVHRISREDVLEVLARDQLNNGHTLVAMQWFALHGERLRDAWLSGSTAVQ</sequence>
<dbReference type="EMBL" id="CP136865">
    <property type="protein sequence ID" value="WOJ96499.1"/>
    <property type="molecule type" value="Genomic_DNA"/>
</dbReference>
<dbReference type="SUPFAM" id="SSF55811">
    <property type="entry name" value="Nudix"/>
    <property type="match status" value="1"/>
</dbReference>
<evidence type="ECO:0000256" key="8">
    <source>
        <dbReference type="ARBA" id="ARBA00025164"/>
    </source>
</evidence>
<evidence type="ECO:0000313" key="14">
    <source>
        <dbReference type="EMBL" id="WOJ96499.1"/>
    </source>
</evidence>
<dbReference type="InterPro" id="IPR000086">
    <property type="entry name" value="NUDIX_hydrolase_dom"/>
</dbReference>
<organism evidence="14 15">
    <name type="scientific">Congregibacter brevis</name>
    <dbReference type="NCBI Taxonomy" id="3081201"/>
    <lineage>
        <taxon>Bacteria</taxon>
        <taxon>Pseudomonadati</taxon>
        <taxon>Pseudomonadota</taxon>
        <taxon>Gammaproteobacteria</taxon>
        <taxon>Cellvibrionales</taxon>
        <taxon>Halieaceae</taxon>
        <taxon>Congregibacter</taxon>
    </lineage>
</organism>
<comment type="function">
    <text evidence="8">Acts on ADP-mannose and ADP-glucose as well as ADP-ribose. Prevents glycogen biosynthesis. The reaction catalyzed by this enzyme is a limiting step of the gluconeogenic process.</text>
</comment>
<dbReference type="RefSeq" id="WP_407327176.1">
    <property type="nucleotide sequence ID" value="NZ_CP136865.1"/>
</dbReference>
<reference evidence="14 15" key="1">
    <citation type="submission" date="2023-10" db="EMBL/GenBank/DDBJ databases">
        <title>Two novel species belonging to the OM43/NOR5 clade.</title>
        <authorList>
            <person name="Park M."/>
        </authorList>
    </citation>
    <scope>NUCLEOTIDE SEQUENCE [LARGE SCALE GENOMIC DNA]</scope>
    <source>
        <strain evidence="14 15">IMCC45268</strain>
    </source>
</reference>
<gene>
    <name evidence="14" type="ORF">R0137_14795</name>
</gene>
<dbReference type="PANTHER" id="PTHR11839">
    <property type="entry name" value="UDP/ADP-SUGAR PYROPHOSPHATASE"/>
    <property type="match status" value="1"/>
</dbReference>
<evidence type="ECO:0000256" key="2">
    <source>
        <dbReference type="ARBA" id="ARBA00007482"/>
    </source>
</evidence>
<accession>A0ABZ0ID49</accession>
<dbReference type="Pfam" id="PF00293">
    <property type="entry name" value="NUDIX"/>
    <property type="match status" value="1"/>
</dbReference>
<evidence type="ECO:0000259" key="13">
    <source>
        <dbReference type="PROSITE" id="PS51462"/>
    </source>
</evidence>
<evidence type="ECO:0000256" key="4">
    <source>
        <dbReference type="ARBA" id="ARBA00013297"/>
    </source>
</evidence>
<evidence type="ECO:0000256" key="3">
    <source>
        <dbReference type="ARBA" id="ARBA00012453"/>
    </source>
</evidence>
<keyword evidence="7" id="KW-0460">Magnesium</keyword>
<dbReference type="InterPro" id="IPR020084">
    <property type="entry name" value="NUDIX_hydrolase_CS"/>
</dbReference>
<keyword evidence="6" id="KW-0378">Hydrolase</keyword>
<dbReference type="PROSITE" id="PS00893">
    <property type="entry name" value="NUDIX_BOX"/>
    <property type="match status" value="1"/>
</dbReference>
<dbReference type="Gene3D" id="3.90.79.10">
    <property type="entry name" value="Nucleoside Triphosphate Pyrophosphohydrolase"/>
    <property type="match status" value="1"/>
</dbReference>
<protein>
    <recommendedName>
        <fullName evidence="4">ADP-ribose pyrophosphatase</fullName>
        <ecNumber evidence="3">3.6.1.13</ecNumber>
    </recommendedName>
    <alternativeName>
        <fullName evidence="9">ADP-ribose diphosphatase</fullName>
    </alternativeName>
    <alternativeName>
        <fullName evidence="11">ADP-ribose phosphohydrolase</fullName>
    </alternativeName>
    <alternativeName>
        <fullName evidence="10">Adenosine diphosphoribose pyrophosphatase</fullName>
    </alternativeName>
</protein>
<evidence type="ECO:0000256" key="1">
    <source>
        <dbReference type="ARBA" id="ARBA00001946"/>
    </source>
</evidence>
<comment type="cofactor">
    <cofactor evidence="1">
        <name>Mg(2+)</name>
        <dbReference type="ChEBI" id="CHEBI:18420"/>
    </cofactor>
</comment>
<feature type="domain" description="Nudix hydrolase" evidence="13">
    <location>
        <begin position="51"/>
        <end position="194"/>
    </location>
</feature>
<dbReference type="InterPro" id="IPR015797">
    <property type="entry name" value="NUDIX_hydrolase-like_dom_sf"/>
</dbReference>
<evidence type="ECO:0000256" key="6">
    <source>
        <dbReference type="ARBA" id="ARBA00022801"/>
    </source>
</evidence>